<keyword evidence="3" id="KW-1185">Reference proteome</keyword>
<reference evidence="2 3" key="1">
    <citation type="submission" date="2021-06" db="EMBL/GenBank/DDBJ databases">
        <title>Rhodobacteraceae bacterium strain HSP-20.</title>
        <authorList>
            <person name="Chen W.-M."/>
        </authorList>
    </citation>
    <scope>NUCLEOTIDE SEQUENCE [LARGE SCALE GENOMIC DNA]</scope>
    <source>
        <strain evidence="2 3">HSP-20</strain>
    </source>
</reference>
<comment type="caution">
    <text evidence="2">The sequence shown here is derived from an EMBL/GenBank/DDBJ whole genome shotgun (WGS) entry which is preliminary data.</text>
</comment>
<dbReference type="EMBL" id="JAAATX020000001">
    <property type="protein sequence ID" value="MBU9696599.1"/>
    <property type="molecule type" value="Genomic_DNA"/>
</dbReference>
<organism evidence="2 3">
    <name type="scientific">Paragemmobacter amnigenus</name>
    <dbReference type="NCBI Taxonomy" id="2852097"/>
    <lineage>
        <taxon>Bacteria</taxon>
        <taxon>Pseudomonadati</taxon>
        <taxon>Pseudomonadota</taxon>
        <taxon>Alphaproteobacteria</taxon>
        <taxon>Rhodobacterales</taxon>
        <taxon>Paracoccaceae</taxon>
        <taxon>Paragemmobacter</taxon>
    </lineage>
</organism>
<dbReference type="Proteomes" id="UP000731907">
    <property type="component" value="Unassembled WGS sequence"/>
</dbReference>
<keyword evidence="1" id="KW-0732">Signal</keyword>
<dbReference type="RefSeq" id="WP_161760632.1">
    <property type="nucleotide sequence ID" value="NZ_JAAATX020000001.1"/>
</dbReference>
<protein>
    <submittedName>
        <fullName evidence="2">Uncharacterized protein</fullName>
    </submittedName>
</protein>
<evidence type="ECO:0000256" key="1">
    <source>
        <dbReference type="SAM" id="SignalP"/>
    </source>
</evidence>
<name>A0ABS6J137_9RHOB</name>
<feature type="chain" id="PRO_5046307968" evidence="1">
    <location>
        <begin position="25"/>
        <end position="370"/>
    </location>
</feature>
<proteinExistence type="predicted"/>
<evidence type="ECO:0000313" key="2">
    <source>
        <dbReference type="EMBL" id="MBU9696599.1"/>
    </source>
</evidence>
<sequence length="370" mass="38071">MSRAGRFALTVDLCCILYAGTAIADETSFTPWTRFAESFPNFPVLSTLDLQFAASGVGGIPVVEISSLHRPAGIIDLLAETTPSGSLAGVLVGSGTEGADGATISVMTLSTPGGENATTVFAVTQTDGGPILAAATTRWDGGLEGGGTSAYAVMAGPEGAVFRATGDLSQMQLQPWTASRRREAIRKPAYGWDVTGTGRTDVSVFLRTVNGLVSDQEEGGIDVDLAETVSGSRLPSILMGQRQTLLASASGMQAGIGLSRDLTGGLSLWTQVGVGLSRVQAESRLVNFASVDDAAAMGVAGIGTLRRIVPSTVMSIGVSQSYGNGHSVSVYVAGEAELSPVLAFAGDGPAKISFEARRGLTVGLTMNWRF</sequence>
<gene>
    <name evidence="2" type="ORF">GU927_001940</name>
</gene>
<feature type="signal peptide" evidence="1">
    <location>
        <begin position="1"/>
        <end position="24"/>
    </location>
</feature>
<evidence type="ECO:0000313" key="3">
    <source>
        <dbReference type="Proteomes" id="UP000731907"/>
    </source>
</evidence>
<accession>A0ABS6J137</accession>